<protein>
    <submittedName>
        <fullName evidence="7">Pyruvate oxidase</fullName>
    </submittedName>
</protein>
<dbReference type="Pfam" id="PF02775">
    <property type="entry name" value="TPP_enzyme_C"/>
    <property type="match status" value="1"/>
</dbReference>
<dbReference type="Gene3D" id="3.40.50.1220">
    <property type="entry name" value="TPP-binding domain"/>
    <property type="match status" value="1"/>
</dbReference>
<evidence type="ECO:0000313" key="8">
    <source>
        <dbReference type="Proteomes" id="UP000237947"/>
    </source>
</evidence>
<dbReference type="Gene3D" id="3.40.50.970">
    <property type="match status" value="2"/>
</dbReference>
<dbReference type="SUPFAM" id="SSF52518">
    <property type="entry name" value="Thiamin diphosphate-binding fold (THDP-binding)"/>
    <property type="match status" value="2"/>
</dbReference>
<dbReference type="OrthoDB" id="4494979at2"/>
<dbReference type="PROSITE" id="PS00187">
    <property type="entry name" value="TPP_ENZYMES"/>
    <property type="match status" value="1"/>
</dbReference>
<keyword evidence="8" id="KW-1185">Reference proteome</keyword>
<dbReference type="InterPro" id="IPR012000">
    <property type="entry name" value="Thiamin_PyroP_enz_cen_dom"/>
</dbReference>
<comment type="similarity">
    <text evidence="1 3">Belongs to the TPP enzyme family.</text>
</comment>
<evidence type="ECO:0000313" key="7">
    <source>
        <dbReference type="EMBL" id="AVM43091.1"/>
    </source>
</evidence>
<dbReference type="InterPro" id="IPR012001">
    <property type="entry name" value="Thiamin_PyroP_enz_TPP-bd_dom"/>
</dbReference>
<dbReference type="InterPro" id="IPR029035">
    <property type="entry name" value="DHS-like_NAD/FAD-binding_dom"/>
</dbReference>
<dbReference type="PANTHER" id="PTHR42981:SF2">
    <property type="entry name" value="PYRUVATE DEHYDROGENASE [UBIQUINONE]"/>
    <property type="match status" value="1"/>
</dbReference>
<feature type="domain" description="Thiamine pyrophosphate enzyme central" evidence="4">
    <location>
        <begin position="194"/>
        <end position="323"/>
    </location>
</feature>
<dbReference type="InterPro" id="IPR029061">
    <property type="entry name" value="THDP-binding"/>
</dbReference>
<dbReference type="Pfam" id="PF02776">
    <property type="entry name" value="TPP_enzyme_N"/>
    <property type="match status" value="1"/>
</dbReference>
<feature type="domain" description="Thiamine pyrophosphate enzyme N-terminal TPP-binding" evidence="6">
    <location>
        <begin position="6"/>
        <end position="120"/>
    </location>
</feature>
<dbReference type="PANTHER" id="PTHR42981">
    <property type="entry name" value="PYRUVATE DEHYDROGENASE [UBIQUINONE]"/>
    <property type="match status" value="1"/>
</dbReference>
<dbReference type="Pfam" id="PF00205">
    <property type="entry name" value="TPP_enzyme_M"/>
    <property type="match status" value="1"/>
</dbReference>
<dbReference type="InterPro" id="IPR047211">
    <property type="entry name" value="POXB-like"/>
</dbReference>
<dbReference type="GO" id="GO:0047112">
    <property type="term" value="F:pyruvate oxidase activity"/>
    <property type="evidence" value="ECO:0007669"/>
    <property type="project" value="InterPro"/>
</dbReference>
<evidence type="ECO:0000259" key="4">
    <source>
        <dbReference type="Pfam" id="PF00205"/>
    </source>
</evidence>
<dbReference type="KEGG" id="fsa:C5Q98_07650"/>
<dbReference type="InterPro" id="IPR014092">
    <property type="entry name" value="Pyruvate_oxidase"/>
</dbReference>
<evidence type="ECO:0000259" key="6">
    <source>
        <dbReference type="Pfam" id="PF02776"/>
    </source>
</evidence>
<evidence type="ECO:0000256" key="2">
    <source>
        <dbReference type="ARBA" id="ARBA00023052"/>
    </source>
</evidence>
<dbReference type="CDD" id="cd02014">
    <property type="entry name" value="TPP_POX"/>
    <property type="match status" value="1"/>
</dbReference>
<dbReference type="InterPro" id="IPR047212">
    <property type="entry name" value="TPP_POXB-like"/>
</dbReference>
<dbReference type="CDD" id="cd07039">
    <property type="entry name" value="TPP_PYR_POX"/>
    <property type="match status" value="1"/>
</dbReference>
<dbReference type="InterPro" id="IPR000399">
    <property type="entry name" value="TPP-bd_CS"/>
</dbReference>
<proteinExistence type="inferred from homology"/>
<dbReference type="GO" id="GO:0030976">
    <property type="term" value="F:thiamine pyrophosphate binding"/>
    <property type="evidence" value="ECO:0007669"/>
    <property type="project" value="InterPro"/>
</dbReference>
<dbReference type="NCBIfam" id="TIGR02720">
    <property type="entry name" value="pyruv_oxi_spxB"/>
    <property type="match status" value="1"/>
</dbReference>
<keyword evidence="2 3" id="KW-0786">Thiamine pyrophosphate</keyword>
<gene>
    <name evidence="7" type="primary">spxB</name>
    <name evidence="7" type="ORF">C5Q98_07650</name>
</gene>
<name>A0A2S0KPX7_9FIRM</name>
<dbReference type="AlphaFoldDB" id="A0A2S0KPX7"/>
<reference evidence="8" key="1">
    <citation type="submission" date="2018-02" db="EMBL/GenBank/DDBJ databases">
        <authorList>
            <person name="Holder M.E."/>
            <person name="Ajami N.J."/>
            <person name="Petrosino J.F."/>
        </authorList>
    </citation>
    <scope>NUCLEOTIDE SEQUENCE [LARGE SCALE GENOMIC DNA]</scope>
    <source>
        <strain evidence="8">CCUG 47711</strain>
    </source>
</reference>
<sequence length="578" mass="64143">MVEKIQAAEALVNVLTDWGVDHIYGIPGSSTNSLMKALKKNEDKIKYIQVRHEEGGALAASVDAKLTGKIGVCFGSGGPGHTHLINGMYDAKFDKIPMLVIAASTHSKNLTADYFQEMDPIPLYTDVSVYNKMVLNPIELPRVIDQAIRTAYRDRGVAVVHVPVDIGYAEIENTYTSSANAFEPTLPQHRQEDIHKALELIKEAKRPVLFAGRGTHHAREELKAFSEKFKLPVILTFLGKGAMDDAHPNLMGQLGRLGSKPSMEAVEKTDLLIMIGAEYPFGRDYFDQSVKSIQVNIDPVSLGKRLPSTLGIMGDSKAVMRDLVELGEEMPETNWLKANQINRVNWLNWIHTLEDSNEYPMRPEPIMKALNLLADDDAIFIIDVGNNVILSSRELMFTGKQKHTTSGTFATMGIGLPGGIAAKLSYPEREVFTLSGDGAMAMMMQELITQVKYKLPVINLVMANDSYGFIQVAQETENNETFGVDLLEVDYAKFAEAMGAKGYTARTYEEVYAAIEDSKKQDLPTVIDIKIANITHLPGHKLVLDSENFSEESIEEFIAKFNVKEMPVLREILDSLED</sequence>
<accession>A0A2S0KPX7</accession>
<dbReference type="Proteomes" id="UP000237947">
    <property type="component" value="Chromosome"/>
</dbReference>
<dbReference type="InterPro" id="IPR011766">
    <property type="entry name" value="TPP_enzyme_TPP-bd"/>
</dbReference>
<evidence type="ECO:0000256" key="1">
    <source>
        <dbReference type="ARBA" id="ARBA00007812"/>
    </source>
</evidence>
<dbReference type="InterPro" id="IPR047210">
    <property type="entry name" value="TPP_PYR_POXB-like"/>
</dbReference>
<dbReference type="EMBL" id="CP027226">
    <property type="protein sequence ID" value="AVM43091.1"/>
    <property type="molecule type" value="Genomic_DNA"/>
</dbReference>
<evidence type="ECO:0000256" key="3">
    <source>
        <dbReference type="RuleBase" id="RU362132"/>
    </source>
</evidence>
<dbReference type="SUPFAM" id="SSF52467">
    <property type="entry name" value="DHS-like NAD/FAD-binding domain"/>
    <property type="match status" value="1"/>
</dbReference>
<dbReference type="GO" id="GO:0000287">
    <property type="term" value="F:magnesium ion binding"/>
    <property type="evidence" value="ECO:0007669"/>
    <property type="project" value="InterPro"/>
</dbReference>
<evidence type="ECO:0000259" key="5">
    <source>
        <dbReference type="Pfam" id="PF02775"/>
    </source>
</evidence>
<organism evidence="7 8">
    <name type="scientific">Fastidiosipila sanguinis</name>
    <dbReference type="NCBI Taxonomy" id="236753"/>
    <lineage>
        <taxon>Bacteria</taxon>
        <taxon>Bacillati</taxon>
        <taxon>Bacillota</taxon>
        <taxon>Clostridia</taxon>
        <taxon>Eubacteriales</taxon>
        <taxon>Oscillospiraceae</taxon>
        <taxon>Fastidiosipila</taxon>
    </lineage>
</organism>
<feature type="domain" description="Thiamine pyrophosphate enzyme TPP-binding" evidence="5">
    <location>
        <begin position="383"/>
        <end position="529"/>
    </location>
</feature>
<keyword evidence="7" id="KW-0670">Pyruvate</keyword>